<gene>
    <name evidence="5" type="primary">betC_5</name>
    <name evidence="5" type="ORF">Pla144_44950</name>
</gene>
<dbReference type="EMBL" id="SJPS01000009">
    <property type="protein sequence ID" value="TWU21799.1"/>
    <property type="molecule type" value="Genomic_DNA"/>
</dbReference>
<evidence type="ECO:0000313" key="5">
    <source>
        <dbReference type="EMBL" id="TWU21799.1"/>
    </source>
</evidence>
<name>A0A5C6CGE0_9BACT</name>
<dbReference type="GO" id="GO:0015024">
    <property type="term" value="F:glucuronate-2-sulfatase activity"/>
    <property type="evidence" value="ECO:0007669"/>
    <property type="project" value="TreeGrafter"/>
</dbReference>
<dbReference type="RefSeq" id="WP_146452747.1">
    <property type="nucleotide sequence ID" value="NZ_SJPS01000009.1"/>
</dbReference>
<dbReference type="InterPro" id="IPR006311">
    <property type="entry name" value="TAT_signal"/>
</dbReference>
<dbReference type="GO" id="GO:0047753">
    <property type="term" value="F:choline-sulfatase activity"/>
    <property type="evidence" value="ECO:0007669"/>
    <property type="project" value="UniProtKB-EC"/>
</dbReference>
<dbReference type="InterPro" id="IPR000917">
    <property type="entry name" value="Sulfatase_N"/>
</dbReference>
<dbReference type="GO" id="GO:0004065">
    <property type="term" value="F:arylsulfatase activity"/>
    <property type="evidence" value="ECO:0007669"/>
    <property type="project" value="TreeGrafter"/>
</dbReference>
<comment type="similarity">
    <text evidence="1">Belongs to the sulfatase family.</text>
</comment>
<proteinExistence type="inferred from homology"/>
<keyword evidence="6" id="KW-1185">Reference proteome</keyword>
<sequence precursor="true">MSLNISRRKFLYSGAVAGASAAFSHSSFAGSTGRSEPPNILLISVDQWNNAVGGFHGNMHVRTPNTDRLAARGIDFKRSYTSDPVCAPARTCWMTGRMPNEHGVAGNRSKMVSSIVDIGQWFGQHGYETIHIGKWHSPGRDPRRSFNVYTGTYPSGQYCDDPVADSAQSYLLGRREEKPFFIHVSLMNPHDICQIGCLRPGQGPLPLPGEIELPPLPDNFSARPKEPDTLVKKVRNSFKRLSSRNWTENDWQLYNWMYYRYCEMVDASVGRVLDALEASGEEENTLVVFTSDHGEGLGSHGLYWKAFMYEASVRVPFVMAFPGRLAEGVANDDVFVSSVDLFPTFCDVAGMPHPKGLCGKSILARLDSGNRSNEALVASSSFGGRMVVDKQFKSIRYQGDRVLQLFDLIDDPGETVNIAEDYPRVLAQHHEILAEFESRLVPYASEADWLENS</sequence>
<dbReference type="SUPFAM" id="SSF53649">
    <property type="entry name" value="Alkaline phosphatase-like"/>
    <property type="match status" value="1"/>
</dbReference>
<evidence type="ECO:0000259" key="4">
    <source>
        <dbReference type="Pfam" id="PF00884"/>
    </source>
</evidence>
<comment type="caution">
    <text evidence="5">The sequence shown here is derived from an EMBL/GenBank/DDBJ whole genome shotgun (WGS) entry which is preliminary data.</text>
</comment>
<evidence type="ECO:0000313" key="6">
    <source>
        <dbReference type="Proteomes" id="UP000318437"/>
    </source>
</evidence>
<organism evidence="5 6">
    <name type="scientific">Bythopirellula polymerisocia</name>
    <dbReference type="NCBI Taxonomy" id="2528003"/>
    <lineage>
        <taxon>Bacteria</taxon>
        <taxon>Pseudomonadati</taxon>
        <taxon>Planctomycetota</taxon>
        <taxon>Planctomycetia</taxon>
        <taxon>Pirellulales</taxon>
        <taxon>Lacipirellulaceae</taxon>
        <taxon>Bythopirellula</taxon>
    </lineage>
</organism>
<reference evidence="5 6" key="1">
    <citation type="submission" date="2019-02" db="EMBL/GenBank/DDBJ databases">
        <title>Deep-cultivation of Planctomycetes and their phenomic and genomic characterization uncovers novel biology.</title>
        <authorList>
            <person name="Wiegand S."/>
            <person name="Jogler M."/>
            <person name="Boedeker C."/>
            <person name="Pinto D."/>
            <person name="Vollmers J."/>
            <person name="Rivas-Marin E."/>
            <person name="Kohn T."/>
            <person name="Peeters S.H."/>
            <person name="Heuer A."/>
            <person name="Rast P."/>
            <person name="Oberbeckmann S."/>
            <person name="Bunk B."/>
            <person name="Jeske O."/>
            <person name="Meyerdierks A."/>
            <person name="Storesund J.E."/>
            <person name="Kallscheuer N."/>
            <person name="Luecker S."/>
            <person name="Lage O.M."/>
            <person name="Pohl T."/>
            <person name="Merkel B.J."/>
            <person name="Hornburger P."/>
            <person name="Mueller R.-W."/>
            <person name="Bruemmer F."/>
            <person name="Labrenz M."/>
            <person name="Spormann A.M."/>
            <person name="Op Den Camp H."/>
            <person name="Overmann J."/>
            <person name="Amann R."/>
            <person name="Jetten M.S.M."/>
            <person name="Mascher T."/>
            <person name="Medema M.H."/>
            <person name="Devos D.P."/>
            <person name="Kaster A.-K."/>
            <person name="Ovreas L."/>
            <person name="Rohde M."/>
            <person name="Galperin M.Y."/>
            <person name="Jogler C."/>
        </authorList>
    </citation>
    <scope>NUCLEOTIDE SEQUENCE [LARGE SCALE GENOMIC DNA]</scope>
    <source>
        <strain evidence="5 6">Pla144</strain>
    </source>
</reference>
<feature type="domain" description="Sulfatase N-terminal" evidence="4">
    <location>
        <begin position="38"/>
        <end position="351"/>
    </location>
</feature>
<dbReference type="InterPro" id="IPR024607">
    <property type="entry name" value="Sulfatase_CS"/>
</dbReference>
<dbReference type="Gene3D" id="3.40.720.10">
    <property type="entry name" value="Alkaline Phosphatase, subunit A"/>
    <property type="match status" value="1"/>
</dbReference>
<dbReference type="PROSITE" id="PS00149">
    <property type="entry name" value="SULFATASE_2"/>
    <property type="match status" value="1"/>
</dbReference>
<feature type="chain" id="PRO_5022819039" evidence="3">
    <location>
        <begin position="30"/>
        <end position="453"/>
    </location>
</feature>
<dbReference type="InterPro" id="IPR051849">
    <property type="entry name" value="GAG-degrading_sulfatase"/>
</dbReference>
<dbReference type="AlphaFoldDB" id="A0A5C6CGE0"/>
<dbReference type="Proteomes" id="UP000318437">
    <property type="component" value="Unassembled WGS sequence"/>
</dbReference>
<evidence type="ECO:0000256" key="1">
    <source>
        <dbReference type="ARBA" id="ARBA00008779"/>
    </source>
</evidence>
<dbReference type="PROSITE" id="PS51318">
    <property type="entry name" value="TAT"/>
    <property type="match status" value="1"/>
</dbReference>
<dbReference type="InterPro" id="IPR017850">
    <property type="entry name" value="Alkaline_phosphatase_core_sf"/>
</dbReference>
<dbReference type="EC" id="3.1.6.6" evidence="5"/>
<accession>A0A5C6CGE0</accession>
<keyword evidence="2 5" id="KW-0378">Hydrolase</keyword>
<keyword evidence="3" id="KW-0732">Signal</keyword>
<dbReference type="OrthoDB" id="279611at2"/>
<feature type="signal peptide" evidence="3">
    <location>
        <begin position="1"/>
        <end position="29"/>
    </location>
</feature>
<protein>
    <submittedName>
        <fullName evidence="5">Choline-sulfatase</fullName>
        <ecNumber evidence="5">3.1.6.6</ecNumber>
    </submittedName>
</protein>
<dbReference type="Pfam" id="PF00884">
    <property type="entry name" value="Sulfatase"/>
    <property type="match status" value="1"/>
</dbReference>
<dbReference type="PROSITE" id="PS00523">
    <property type="entry name" value="SULFATASE_1"/>
    <property type="match status" value="1"/>
</dbReference>
<evidence type="ECO:0000256" key="2">
    <source>
        <dbReference type="ARBA" id="ARBA00022801"/>
    </source>
</evidence>
<dbReference type="PANTHER" id="PTHR46615:SF1">
    <property type="entry name" value="ARYLSULFATASE K"/>
    <property type="match status" value="1"/>
</dbReference>
<dbReference type="PANTHER" id="PTHR46615">
    <property type="entry name" value="ARYLSULFATASE K"/>
    <property type="match status" value="1"/>
</dbReference>
<evidence type="ECO:0000256" key="3">
    <source>
        <dbReference type="SAM" id="SignalP"/>
    </source>
</evidence>